<evidence type="ECO:0000313" key="2">
    <source>
        <dbReference type="EMBL" id="MBF4767156.1"/>
    </source>
</evidence>
<evidence type="ECO:0000313" key="3">
    <source>
        <dbReference type="Proteomes" id="UP000660668"/>
    </source>
</evidence>
<dbReference type="RefSeq" id="WP_194695312.1">
    <property type="nucleotide sequence ID" value="NZ_JADKPO010000005.1"/>
</dbReference>
<reference evidence="2" key="1">
    <citation type="submission" date="2020-11" db="EMBL/GenBank/DDBJ databases">
        <title>Nocardioides cynanchi sp. nov., isolated from soil of rhizosphere of Cynanchum wilfordii.</title>
        <authorList>
            <person name="Lee J.-S."/>
            <person name="Suh M.K."/>
            <person name="Kim J.-S."/>
        </authorList>
    </citation>
    <scope>NUCLEOTIDE SEQUENCE</scope>
    <source>
        <strain evidence="2">KCTC 19276</strain>
    </source>
</reference>
<name>A0A930YG32_9ACTN</name>
<feature type="compositionally biased region" description="Low complexity" evidence="1">
    <location>
        <begin position="223"/>
        <end position="234"/>
    </location>
</feature>
<comment type="caution">
    <text evidence="2">The sequence shown here is derived from an EMBL/GenBank/DDBJ whole genome shotgun (WGS) entry which is preliminary data.</text>
</comment>
<accession>A0A930YG32</accession>
<protein>
    <submittedName>
        <fullName evidence="2">SRPBCC family protein</fullName>
    </submittedName>
</protein>
<feature type="region of interest" description="Disordered" evidence="1">
    <location>
        <begin position="208"/>
        <end position="245"/>
    </location>
</feature>
<feature type="compositionally biased region" description="Polar residues" evidence="1">
    <location>
        <begin position="211"/>
        <end position="220"/>
    </location>
</feature>
<dbReference type="Proteomes" id="UP000660668">
    <property type="component" value="Unassembled WGS sequence"/>
</dbReference>
<sequence length="245" mass="27158">MRRLVLVTGAATWLTLHRLGRTYGATRHERLHALAGDVYVEDAQVVATHAVTLAAPPEEVWPWLVQVGWHRAGWYTARWVDKVLFPDNLPSAQSIVPELQHLEVGDFVPDGAFDTLCGFVVVDEIPQQHLVLRSTSHLPLSWRRRGIAGVDWTWAFVLTPVPGGTRLLFRWRAHTRPWWLTLGAHAFLLPADFVMSRSMLRGIARRVERMPQTQGRSSASCLGAPGAQGPAGAGLSTPAPTHPRS</sequence>
<evidence type="ECO:0000256" key="1">
    <source>
        <dbReference type="SAM" id="MobiDB-lite"/>
    </source>
</evidence>
<dbReference type="AlphaFoldDB" id="A0A930YG32"/>
<keyword evidence="3" id="KW-1185">Reference proteome</keyword>
<proteinExistence type="predicted"/>
<dbReference type="EMBL" id="JADKPO010000005">
    <property type="protein sequence ID" value="MBF4767156.1"/>
    <property type="molecule type" value="Genomic_DNA"/>
</dbReference>
<gene>
    <name evidence="2" type="ORF">ISU10_05190</name>
</gene>
<dbReference type="SUPFAM" id="SSF55961">
    <property type="entry name" value="Bet v1-like"/>
    <property type="match status" value="1"/>
</dbReference>
<organism evidence="2 3">
    <name type="scientific">Nocardioides agariphilus</name>
    <dbReference type="NCBI Taxonomy" id="433664"/>
    <lineage>
        <taxon>Bacteria</taxon>
        <taxon>Bacillati</taxon>
        <taxon>Actinomycetota</taxon>
        <taxon>Actinomycetes</taxon>
        <taxon>Propionibacteriales</taxon>
        <taxon>Nocardioidaceae</taxon>
        <taxon>Nocardioides</taxon>
    </lineage>
</organism>